<feature type="compositionally biased region" description="Low complexity" evidence="7">
    <location>
        <begin position="230"/>
        <end position="239"/>
    </location>
</feature>
<keyword evidence="5" id="KW-0804">Transcription</keyword>
<dbReference type="Gene3D" id="4.10.240.10">
    <property type="entry name" value="Zn(2)-C6 fungal-type DNA-binding domain"/>
    <property type="match status" value="1"/>
</dbReference>
<dbReference type="GO" id="GO:0003677">
    <property type="term" value="F:DNA binding"/>
    <property type="evidence" value="ECO:0007669"/>
    <property type="project" value="UniProtKB-KW"/>
</dbReference>
<sequence>MATTVSAKHIIRLRQACDNCSSAKVRCDKKRPSCDRCAAMQLTCTFSPSRRHGKQSWQKRTECERAKAAAEAASAATAQAQAQAQAHVQLTTLPGLQTTTSSNQGSESIASTLSSASIRTPSVLLLDEQPWNSSLSYDFTALNCESQDLLKQSSANEALDPLQFWSRGDFQTDFDLGDLTRSPLTMDTVSPTSALELSSSTAPANSNADQSAKIQEGPSLSASEPEHKTPSSSSSTTTTKSRHDCEARAIAVLRSLHHAAVPHLSEMTLLSTTEQDLVPSFDKVLLANKSALNGWSELMKCTCASCPHLTFLYVSILSKVLFWYRVAAAASCPLVSNEKSDSNNASQTQSPPHQTSSSTPSSTPASLDPPPRVEQFGVRPTTIQIGMLDLDQEDQANLRHVILLRELRKVEKAIDDMTSVSRNTDDDAAYEAAHRAGEFSAAGISKIRDELQDMIRKVKQSR</sequence>
<gene>
    <name evidence="9" type="ORF">SLS62_003755</name>
</gene>
<proteinExistence type="predicted"/>
<evidence type="ECO:0000256" key="7">
    <source>
        <dbReference type="SAM" id="MobiDB-lite"/>
    </source>
</evidence>
<evidence type="ECO:0000256" key="5">
    <source>
        <dbReference type="ARBA" id="ARBA00023163"/>
    </source>
</evidence>
<feature type="region of interest" description="Disordered" evidence="7">
    <location>
        <begin position="190"/>
        <end position="243"/>
    </location>
</feature>
<accession>A0AAN9V612</accession>
<dbReference type="InterPro" id="IPR036864">
    <property type="entry name" value="Zn2-C6_fun-type_DNA-bd_sf"/>
</dbReference>
<keyword evidence="4" id="KW-0238">DNA-binding</keyword>
<name>A0AAN9V612_9PEZI</name>
<dbReference type="GO" id="GO:0000981">
    <property type="term" value="F:DNA-binding transcription factor activity, RNA polymerase II-specific"/>
    <property type="evidence" value="ECO:0007669"/>
    <property type="project" value="InterPro"/>
</dbReference>
<dbReference type="PROSITE" id="PS50048">
    <property type="entry name" value="ZN2_CY6_FUNGAL_2"/>
    <property type="match status" value="1"/>
</dbReference>
<feature type="compositionally biased region" description="Polar residues" evidence="7">
    <location>
        <begin position="190"/>
        <end position="222"/>
    </location>
</feature>
<keyword evidence="10" id="KW-1185">Reference proteome</keyword>
<dbReference type="Pfam" id="PF00172">
    <property type="entry name" value="Zn_clus"/>
    <property type="match status" value="1"/>
</dbReference>
<evidence type="ECO:0000256" key="3">
    <source>
        <dbReference type="ARBA" id="ARBA00023015"/>
    </source>
</evidence>
<dbReference type="GO" id="GO:0008270">
    <property type="term" value="F:zinc ion binding"/>
    <property type="evidence" value="ECO:0007669"/>
    <property type="project" value="InterPro"/>
</dbReference>
<dbReference type="InterPro" id="IPR051439">
    <property type="entry name" value="XlnR/Xlr1"/>
</dbReference>
<protein>
    <recommendedName>
        <fullName evidence="8">Zn(2)-C6 fungal-type domain-containing protein</fullName>
    </recommendedName>
</protein>
<evidence type="ECO:0000256" key="6">
    <source>
        <dbReference type="ARBA" id="ARBA00023242"/>
    </source>
</evidence>
<reference evidence="9 10" key="1">
    <citation type="submission" date="2024-02" db="EMBL/GenBank/DDBJ databases">
        <title>De novo assembly and annotation of 12 fungi associated with fruit tree decline syndrome in Ontario, Canada.</title>
        <authorList>
            <person name="Sulman M."/>
            <person name="Ellouze W."/>
            <person name="Ilyukhin E."/>
        </authorList>
    </citation>
    <scope>NUCLEOTIDE SEQUENCE [LARGE SCALE GENOMIC DNA]</scope>
    <source>
        <strain evidence="9 10">M11/M66-122</strain>
    </source>
</reference>
<keyword evidence="6" id="KW-0539">Nucleus</keyword>
<feature type="domain" description="Zn(2)-C6 fungal-type" evidence="8">
    <location>
        <begin position="16"/>
        <end position="46"/>
    </location>
</feature>
<dbReference type="InterPro" id="IPR001138">
    <property type="entry name" value="Zn2Cys6_DnaBD"/>
</dbReference>
<dbReference type="InterPro" id="IPR013700">
    <property type="entry name" value="AflR"/>
</dbReference>
<dbReference type="Proteomes" id="UP001320420">
    <property type="component" value="Unassembled WGS sequence"/>
</dbReference>
<keyword evidence="3" id="KW-0805">Transcription regulation</keyword>
<keyword evidence="1" id="KW-0479">Metal-binding</keyword>
<dbReference type="Pfam" id="PF08493">
    <property type="entry name" value="AflR"/>
    <property type="match status" value="1"/>
</dbReference>
<dbReference type="PANTHER" id="PTHR47663">
    <property type="entry name" value="XYLANOLYTIC TRANSCRIPTIONAL ACTIVATOR XLNR-RELATED"/>
    <property type="match status" value="1"/>
</dbReference>
<feature type="compositionally biased region" description="Low complexity" evidence="7">
    <location>
        <begin position="346"/>
        <end position="366"/>
    </location>
</feature>
<dbReference type="PROSITE" id="PS00463">
    <property type="entry name" value="ZN2_CY6_FUNGAL_1"/>
    <property type="match status" value="1"/>
</dbReference>
<evidence type="ECO:0000256" key="1">
    <source>
        <dbReference type="ARBA" id="ARBA00022723"/>
    </source>
</evidence>
<dbReference type="PRINTS" id="PR00755">
    <property type="entry name" value="AFLATOXINBRP"/>
</dbReference>
<dbReference type="AlphaFoldDB" id="A0AAN9V612"/>
<evidence type="ECO:0000256" key="4">
    <source>
        <dbReference type="ARBA" id="ARBA00023125"/>
    </source>
</evidence>
<evidence type="ECO:0000313" key="9">
    <source>
        <dbReference type="EMBL" id="KAK7754178.1"/>
    </source>
</evidence>
<dbReference type="PANTHER" id="PTHR47663:SF1">
    <property type="entry name" value="XYLANOLYTIC TRANSCRIPTIONAL ACTIVATOR XLNR-RELATED"/>
    <property type="match status" value="1"/>
</dbReference>
<evidence type="ECO:0000256" key="2">
    <source>
        <dbReference type="ARBA" id="ARBA00022833"/>
    </source>
</evidence>
<organism evidence="9 10">
    <name type="scientific">Diatrype stigma</name>
    <dbReference type="NCBI Taxonomy" id="117547"/>
    <lineage>
        <taxon>Eukaryota</taxon>
        <taxon>Fungi</taxon>
        <taxon>Dikarya</taxon>
        <taxon>Ascomycota</taxon>
        <taxon>Pezizomycotina</taxon>
        <taxon>Sordariomycetes</taxon>
        <taxon>Xylariomycetidae</taxon>
        <taxon>Xylariales</taxon>
        <taxon>Diatrypaceae</taxon>
        <taxon>Diatrype</taxon>
    </lineage>
</organism>
<dbReference type="EMBL" id="JAKJXP020000022">
    <property type="protein sequence ID" value="KAK7754178.1"/>
    <property type="molecule type" value="Genomic_DNA"/>
</dbReference>
<dbReference type="SUPFAM" id="SSF57701">
    <property type="entry name" value="Zn2/Cys6 DNA-binding domain"/>
    <property type="match status" value="1"/>
</dbReference>
<comment type="caution">
    <text evidence="9">The sequence shown here is derived from an EMBL/GenBank/DDBJ whole genome shotgun (WGS) entry which is preliminary data.</text>
</comment>
<keyword evidence="2" id="KW-0862">Zinc</keyword>
<dbReference type="GO" id="GO:0005634">
    <property type="term" value="C:nucleus"/>
    <property type="evidence" value="ECO:0007669"/>
    <property type="project" value="InterPro"/>
</dbReference>
<feature type="region of interest" description="Disordered" evidence="7">
    <location>
        <begin position="336"/>
        <end position="375"/>
    </location>
</feature>
<dbReference type="GO" id="GO:0045122">
    <property type="term" value="P:aflatoxin biosynthetic process"/>
    <property type="evidence" value="ECO:0007669"/>
    <property type="project" value="InterPro"/>
</dbReference>
<evidence type="ECO:0000259" key="8">
    <source>
        <dbReference type="PROSITE" id="PS50048"/>
    </source>
</evidence>
<dbReference type="SMART" id="SM00066">
    <property type="entry name" value="GAL4"/>
    <property type="match status" value="1"/>
</dbReference>
<evidence type="ECO:0000313" key="10">
    <source>
        <dbReference type="Proteomes" id="UP001320420"/>
    </source>
</evidence>
<dbReference type="CDD" id="cd00067">
    <property type="entry name" value="GAL4"/>
    <property type="match status" value="1"/>
</dbReference>